<dbReference type="SUPFAM" id="SSF55729">
    <property type="entry name" value="Acyl-CoA N-acyltransferases (Nat)"/>
    <property type="match status" value="1"/>
</dbReference>
<dbReference type="AlphaFoldDB" id="A0A178IHX4"/>
<dbReference type="Pfam" id="PF00583">
    <property type="entry name" value="Acetyltransf_1"/>
    <property type="match status" value="1"/>
</dbReference>
<dbReference type="PANTHER" id="PTHR43877:SF2">
    <property type="entry name" value="AMINOALKYLPHOSPHONATE N-ACETYLTRANSFERASE-RELATED"/>
    <property type="match status" value="1"/>
</dbReference>
<dbReference type="PANTHER" id="PTHR43877">
    <property type="entry name" value="AMINOALKYLPHOSPHONATE N-ACETYLTRANSFERASE-RELATED-RELATED"/>
    <property type="match status" value="1"/>
</dbReference>
<sequence>MKISAATPADLPAILEIQKEAYQAEAKIYDDYSIPPLKETLDGITSASKRGVILKAEVDGALVGSVRVSLNNDICEIGRLSVSPKHQRRGIGSALLKACESVFPSSCCYELFTGSKSAANISLYESLGYRRTEARALSPQVTLIYLRKEKNP</sequence>
<dbReference type="STRING" id="1184151.AW736_12780"/>
<keyword evidence="2" id="KW-0012">Acyltransferase</keyword>
<dbReference type="GO" id="GO:0016747">
    <property type="term" value="F:acyltransferase activity, transferring groups other than amino-acyl groups"/>
    <property type="evidence" value="ECO:0007669"/>
    <property type="project" value="InterPro"/>
</dbReference>
<dbReference type="RefSeq" id="WP_068771124.1">
    <property type="nucleotide sequence ID" value="NZ_CP109796.1"/>
</dbReference>
<gene>
    <name evidence="4" type="ORF">AW736_12780</name>
</gene>
<evidence type="ECO:0000313" key="4">
    <source>
        <dbReference type="EMBL" id="OAM89562.1"/>
    </source>
</evidence>
<evidence type="ECO:0000256" key="1">
    <source>
        <dbReference type="ARBA" id="ARBA00022679"/>
    </source>
</evidence>
<feature type="domain" description="N-acetyltransferase" evidence="3">
    <location>
        <begin position="1"/>
        <end position="151"/>
    </location>
</feature>
<dbReference type="InterPro" id="IPR016181">
    <property type="entry name" value="Acyl_CoA_acyltransferase"/>
</dbReference>
<evidence type="ECO:0000259" key="3">
    <source>
        <dbReference type="PROSITE" id="PS51186"/>
    </source>
</evidence>
<dbReference type="Gene3D" id="3.40.630.30">
    <property type="match status" value="1"/>
</dbReference>
<dbReference type="Proteomes" id="UP000078486">
    <property type="component" value="Unassembled WGS sequence"/>
</dbReference>
<dbReference type="OrthoDB" id="9788755at2"/>
<dbReference type="CDD" id="cd04301">
    <property type="entry name" value="NAT_SF"/>
    <property type="match status" value="1"/>
</dbReference>
<comment type="caution">
    <text evidence="4">The sequence shown here is derived from an EMBL/GenBank/DDBJ whole genome shotgun (WGS) entry which is preliminary data.</text>
</comment>
<protein>
    <submittedName>
        <fullName evidence="4">GCN5 family acetyltransferase</fullName>
    </submittedName>
</protein>
<keyword evidence="1 4" id="KW-0808">Transferase</keyword>
<name>A0A178IHX4_9BACT</name>
<evidence type="ECO:0000313" key="5">
    <source>
        <dbReference type="Proteomes" id="UP000078486"/>
    </source>
</evidence>
<accession>A0A178IHX4</accession>
<evidence type="ECO:0000256" key="2">
    <source>
        <dbReference type="ARBA" id="ARBA00023315"/>
    </source>
</evidence>
<keyword evidence="5" id="KW-1185">Reference proteome</keyword>
<dbReference type="InterPro" id="IPR000182">
    <property type="entry name" value="GNAT_dom"/>
</dbReference>
<proteinExistence type="predicted"/>
<reference evidence="4 5" key="1">
    <citation type="submission" date="2016-01" db="EMBL/GenBank/DDBJ databases">
        <title>High potential of lignocellulose degradation of a new Verrucomicrobia species.</title>
        <authorList>
            <person name="Wang Y."/>
            <person name="Shi Y."/>
            <person name="Qiu Z."/>
            <person name="Liu S."/>
            <person name="Yang H."/>
        </authorList>
    </citation>
    <scope>NUCLEOTIDE SEQUENCE [LARGE SCALE GENOMIC DNA]</scope>
    <source>
        <strain evidence="4 5">TSB47</strain>
    </source>
</reference>
<dbReference type="EMBL" id="LRRQ01000089">
    <property type="protein sequence ID" value="OAM89562.1"/>
    <property type="molecule type" value="Genomic_DNA"/>
</dbReference>
<organism evidence="4 5">
    <name type="scientific">Termitidicoccus mucosus</name>
    <dbReference type="NCBI Taxonomy" id="1184151"/>
    <lineage>
        <taxon>Bacteria</taxon>
        <taxon>Pseudomonadati</taxon>
        <taxon>Verrucomicrobiota</taxon>
        <taxon>Opitutia</taxon>
        <taxon>Opitutales</taxon>
        <taxon>Opitutaceae</taxon>
        <taxon>Termitidicoccus</taxon>
    </lineage>
</organism>
<dbReference type="InterPro" id="IPR050832">
    <property type="entry name" value="Bact_Acetyltransf"/>
</dbReference>
<dbReference type="PROSITE" id="PS51186">
    <property type="entry name" value="GNAT"/>
    <property type="match status" value="1"/>
</dbReference>